<evidence type="ECO:0000313" key="6">
    <source>
        <dbReference type="Proteomes" id="UP000198612"/>
    </source>
</evidence>
<dbReference type="Proteomes" id="UP000198945">
    <property type="component" value="Unassembled WGS sequence"/>
</dbReference>
<dbReference type="EMBL" id="FOHG01000030">
    <property type="protein sequence ID" value="SET14434.1"/>
    <property type="molecule type" value="Genomic_DNA"/>
</dbReference>
<dbReference type="Pfam" id="PF20123">
    <property type="entry name" value="DUF6513"/>
    <property type="match status" value="1"/>
</dbReference>
<dbReference type="InterPro" id="IPR000489">
    <property type="entry name" value="Pterin-binding_dom"/>
</dbReference>
<dbReference type="InterPro" id="IPR011005">
    <property type="entry name" value="Dihydropteroate_synth-like_sf"/>
</dbReference>
<dbReference type="Proteomes" id="UP000199519">
    <property type="component" value="Unassembled WGS sequence"/>
</dbReference>
<protein>
    <submittedName>
        <fullName evidence="5">Dihydropteroate synthase-like protein</fullName>
    </submittedName>
    <submittedName>
        <fullName evidence="2">Dihydropteroate synthase-related protein</fullName>
    </submittedName>
</protein>
<evidence type="ECO:0000259" key="1">
    <source>
        <dbReference type="PROSITE" id="PS50972"/>
    </source>
</evidence>
<proteinExistence type="predicted"/>
<gene>
    <name evidence="5" type="ORF">BY453_10723</name>
    <name evidence="2" type="ORF">SAMN04488598_1308</name>
    <name evidence="4" type="ORF">SAMN04515652_13025</name>
    <name evidence="3" type="ORF">SAMN04515654_11067</name>
</gene>
<sequence length="468" mass="53748">MPKKIFLTGKLAYSSLKKTLARLNLDFDYQILKMPITVAALMDSSFIIRNLKKAEIHSSAENLEIILPGRSQAEIEIINKELKNELLEFQKGPDEIIDLPEFFGKKAAKIDFEQEKRGHKIIAEINEASLMDLDEIIKIADYYHQNGADIIDLGCVNGREFPHLEEVIYSLKEKNYQLSIDTFDQDEIIRASKTGIDYLLSINSHNLEVLNYEVNYLPVIIPDPESGNLKSLYKNIKKVKKKGIKNYIVDPILDPINFGFSESLFRYLSLAKDKKLKQEMMMGVGNLIELSDCDSTGLNFIAAALAVELNIEYLLITEASFKTRGAVKELDLALKIISHAEQENSLPNNLSNLLLNLKDRKDRNYTREEVKEIKNSITDSNYRILNDGKAINIFNAEEEYRGRDISELFFELKNTNEPSHAFYLGKELQKAYTALNLSKNYRQEDELDWGYLNSNFKSEKFKEKKNDN</sequence>
<reference evidence="6 8" key="1">
    <citation type="submission" date="2016-10" db="EMBL/GenBank/DDBJ databases">
        <authorList>
            <person name="Varghese N."/>
            <person name="Submissions S."/>
        </authorList>
    </citation>
    <scope>NUCLEOTIDE SEQUENCE [LARGE SCALE GENOMIC DNA]</scope>
    <source>
        <strain evidence="2 8">WG2</strain>
        <strain evidence="4 6">WG5</strain>
    </source>
</reference>
<evidence type="ECO:0000313" key="9">
    <source>
        <dbReference type="Proteomes" id="UP000295758"/>
    </source>
</evidence>
<feature type="domain" description="Pterin-binding" evidence="1">
    <location>
        <begin position="100"/>
        <end position="338"/>
    </location>
</feature>
<reference evidence="5 9" key="3">
    <citation type="submission" date="2019-03" db="EMBL/GenBank/DDBJ databases">
        <title>Deep subsurface shale carbon reservoir microbial communities from Ohio and West Virginia, USA.</title>
        <authorList>
            <person name="Wrighton K."/>
        </authorList>
    </citation>
    <scope>NUCLEOTIDE SEQUENCE [LARGE SCALE GENOMIC DNA]</scope>
    <source>
        <strain evidence="5 9">UTICA-S4D12</strain>
    </source>
</reference>
<accession>A0A1M7NSH2</accession>
<dbReference type="Proteomes" id="UP000198612">
    <property type="component" value="Unassembled WGS sequence"/>
</dbReference>
<evidence type="ECO:0000313" key="5">
    <source>
        <dbReference type="EMBL" id="TDS32349.1"/>
    </source>
</evidence>
<dbReference type="EMBL" id="SOAA01000007">
    <property type="protein sequence ID" value="TDS32349.1"/>
    <property type="molecule type" value="Genomic_DNA"/>
</dbReference>
<keyword evidence="8" id="KW-1185">Reference proteome</keyword>
<name>A0A1M7NSH2_9FIRM</name>
<evidence type="ECO:0000313" key="2">
    <source>
        <dbReference type="EMBL" id="SDF89654.1"/>
    </source>
</evidence>
<reference evidence="3 7" key="2">
    <citation type="submission" date="2016-10" db="EMBL/GenBank/DDBJ databases">
        <authorList>
            <person name="de Groot N.N."/>
        </authorList>
    </citation>
    <scope>NUCLEOTIDE SEQUENCE [LARGE SCALE GENOMIC DNA]</scope>
    <source>
        <strain evidence="3 7">WG7</strain>
    </source>
</reference>
<evidence type="ECO:0000313" key="3">
    <source>
        <dbReference type="EMBL" id="SDI63753.1"/>
    </source>
</evidence>
<dbReference type="Proteomes" id="UP000295758">
    <property type="component" value="Unassembled WGS sequence"/>
</dbReference>
<dbReference type="PROSITE" id="PS50972">
    <property type="entry name" value="PTERIN_BINDING"/>
    <property type="match status" value="1"/>
</dbReference>
<evidence type="ECO:0000313" key="8">
    <source>
        <dbReference type="Proteomes" id="UP000199519"/>
    </source>
</evidence>
<evidence type="ECO:0000313" key="7">
    <source>
        <dbReference type="Proteomes" id="UP000198945"/>
    </source>
</evidence>
<dbReference type="RefSeq" id="WP_073160003.1">
    <property type="nucleotide sequence ID" value="NZ_FNBJ01000030.1"/>
</dbReference>
<dbReference type="AlphaFoldDB" id="A0A1M7NSH2"/>
<dbReference type="InterPro" id="IPR045406">
    <property type="entry name" value="DUF6513"/>
</dbReference>
<evidence type="ECO:0000313" key="4">
    <source>
        <dbReference type="EMBL" id="SET14434.1"/>
    </source>
</evidence>
<dbReference type="SUPFAM" id="SSF51717">
    <property type="entry name" value="Dihydropteroate synthetase-like"/>
    <property type="match status" value="1"/>
</dbReference>
<dbReference type="InterPro" id="IPR025595">
    <property type="entry name" value="PterinBD-DUF4346"/>
</dbReference>
<dbReference type="OrthoDB" id="4029442at2"/>
<dbReference type="STRING" id="54121.SAMN04515653_11013"/>
<organism evidence="5 9">
    <name type="scientific">Halanaerobium congolense</name>
    <dbReference type="NCBI Taxonomy" id="54121"/>
    <lineage>
        <taxon>Bacteria</taxon>
        <taxon>Bacillati</taxon>
        <taxon>Bacillota</taxon>
        <taxon>Clostridia</taxon>
        <taxon>Halanaerobiales</taxon>
        <taxon>Halanaerobiaceae</taxon>
        <taxon>Halanaerobium</taxon>
    </lineage>
</organism>
<dbReference type="Pfam" id="PF14251">
    <property type="entry name" value="PterinBD-DUF4346"/>
    <property type="match status" value="1"/>
</dbReference>
<dbReference type="GO" id="GO:0042558">
    <property type="term" value="P:pteridine-containing compound metabolic process"/>
    <property type="evidence" value="ECO:0007669"/>
    <property type="project" value="InterPro"/>
</dbReference>
<dbReference type="EMBL" id="FNEH01000010">
    <property type="protein sequence ID" value="SDI63753.1"/>
    <property type="molecule type" value="Genomic_DNA"/>
</dbReference>
<dbReference type="EMBL" id="FNBJ01000030">
    <property type="protein sequence ID" value="SDF89654.1"/>
    <property type="molecule type" value="Genomic_DNA"/>
</dbReference>